<evidence type="ECO:0000313" key="4">
    <source>
        <dbReference type="Proteomes" id="UP000182229"/>
    </source>
</evidence>
<comment type="caution">
    <text evidence="3">The sequence shown here is derived from an EMBL/GenBank/DDBJ whole genome shotgun (WGS) entry which is preliminary data.</text>
</comment>
<dbReference type="InterPro" id="IPR006143">
    <property type="entry name" value="RND_pump_MFP"/>
</dbReference>
<proteinExistence type="inferred from homology"/>
<dbReference type="PANTHER" id="PTHR30469">
    <property type="entry name" value="MULTIDRUG RESISTANCE PROTEIN MDTA"/>
    <property type="match status" value="1"/>
</dbReference>
<dbReference type="SUPFAM" id="SSF111369">
    <property type="entry name" value="HlyD-like secretion proteins"/>
    <property type="match status" value="1"/>
</dbReference>
<keyword evidence="4" id="KW-1185">Reference proteome</keyword>
<feature type="coiled-coil region" evidence="2">
    <location>
        <begin position="165"/>
        <end position="195"/>
    </location>
</feature>
<dbReference type="Proteomes" id="UP000182229">
    <property type="component" value="Unassembled WGS sequence"/>
</dbReference>
<reference evidence="4" key="1">
    <citation type="submission" date="2016-11" db="EMBL/GenBank/DDBJ databases">
        <authorList>
            <person name="Shukria A."/>
            <person name="Stevens D.C."/>
        </authorList>
    </citation>
    <scope>NUCLEOTIDE SEQUENCE [LARGE SCALE GENOMIC DNA]</scope>
    <source>
        <strain evidence="4">Cbfe23</strain>
    </source>
</reference>
<evidence type="ECO:0000256" key="2">
    <source>
        <dbReference type="SAM" id="Coils"/>
    </source>
</evidence>
<dbReference type="OrthoDB" id="5508703at2"/>
<dbReference type="GO" id="GO:0015562">
    <property type="term" value="F:efflux transmembrane transporter activity"/>
    <property type="evidence" value="ECO:0007669"/>
    <property type="project" value="TreeGrafter"/>
</dbReference>
<dbReference type="RefSeq" id="WP_071904660.1">
    <property type="nucleotide sequence ID" value="NZ_MPIN01000020.1"/>
</dbReference>
<name>A0A1L9AWG2_9BACT</name>
<dbReference type="Gene3D" id="1.10.287.470">
    <property type="entry name" value="Helix hairpin bin"/>
    <property type="match status" value="1"/>
</dbReference>
<accession>A0A1L9AWG2</accession>
<dbReference type="STRING" id="83449.BON30_44315"/>
<dbReference type="Gene3D" id="2.40.30.170">
    <property type="match status" value="1"/>
</dbReference>
<evidence type="ECO:0000313" key="3">
    <source>
        <dbReference type="EMBL" id="OJH34334.1"/>
    </source>
</evidence>
<dbReference type="Gene3D" id="2.40.50.100">
    <property type="match status" value="1"/>
</dbReference>
<dbReference type="NCBIfam" id="TIGR01730">
    <property type="entry name" value="RND_mfp"/>
    <property type="match status" value="1"/>
</dbReference>
<protein>
    <submittedName>
        <fullName evidence="3">Uncharacterized protein</fullName>
    </submittedName>
</protein>
<dbReference type="PANTHER" id="PTHR30469:SF15">
    <property type="entry name" value="HLYD FAMILY OF SECRETION PROTEINS"/>
    <property type="match status" value="1"/>
</dbReference>
<keyword evidence="2" id="KW-0175">Coiled coil</keyword>
<dbReference type="GO" id="GO:1990281">
    <property type="term" value="C:efflux pump complex"/>
    <property type="evidence" value="ECO:0007669"/>
    <property type="project" value="TreeGrafter"/>
</dbReference>
<sequence length="316" mass="33105">MPRPLIACLVLLTLLLGGAVALRQVMTGPGQEAVAHASTSGSARAPARTAEGGARGDFLGVIIPSASVEIVSKTEGQVAAIEVQVGSRVQAGAPLVRLDLHPLRKELAIAQAALQTARAQEQLAQVALNEARDRTQRYTHPKLVSLQAVPEEEIAAAGFQEKSAAAKLQSAQAQVQEQVARVEQIQQRIEDAIIKAPFDGVVADRYLDPGAQASPSRPILRLLGAGGLRVRFAIPEDELRGVTPGAPIQVRLPREGPPLTGQVENVSPEVDAASRMIIALARLDIPPGADVPAGIVVRVRIGPEGERAALAAPETP</sequence>
<dbReference type="EMBL" id="MPIN01000020">
    <property type="protein sequence ID" value="OJH34334.1"/>
    <property type="molecule type" value="Genomic_DNA"/>
</dbReference>
<evidence type="ECO:0000256" key="1">
    <source>
        <dbReference type="ARBA" id="ARBA00009477"/>
    </source>
</evidence>
<dbReference type="AlphaFoldDB" id="A0A1L9AWG2"/>
<reference evidence="3 4" key="2">
    <citation type="submission" date="2016-12" db="EMBL/GenBank/DDBJ databases">
        <title>Draft Genome Sequence of Cystobacter ferrugineus Strain Cbfe23.</title>
        <authorList>
            <person name="Akbar S."/>
            <person name="Dowd S.E."/>
            <person name="Stevens D.C."/>
        </authorList>
    </citation>
    <scope>NUCLEOTIDE SEQUENCE [LARGE SCALE GENOMIC DNA]</scope>
    <source>
        <strain evidence="3 4">Cbfe23</strain>
    </source>
</reference>
<comment type="similarity">
    <text evidence="1">Belongs to the membrane fusion protein (MFP) (TC 8.A.1) family.</text>
</comment>
<gene>
    <name evidence="3" type="ORF">BON30_44315</name>
</gene>
<organism evidence="3 4">
    <name type="scientific">Cystobacter ferrugineus</name>
    <dbReference type="NCBI Taxonomy" id="83449"/>
    <lineage>
        <taxon>Bacteria</taxon>
        <taxon>Pseudomonadati</taxon>
        <taxon>Myxococcota</taxon>
        <taxon>Myxococcia</taxon>
        <taxon>Myxococcales</taxon>
        <taxon>Cystobacterineae</taxon>
        <taxon>Archangiaceae</taxon>
        <taxon>Cystobacter</taxon>
    </lineage>
</organism>